<dbReference type="GO" id="GO:0005524">
    <property type="term" value="F:ATP binding"/>
    <property type="evidence" value="ECO:0007669"/>
    <property type="project" value="UniProtKB-KW"/>
</dbReference>
<keyword evidence="2" id="KW-0547">Nucleotide-binding</keyword>
<dbReference type="Pfam" id="PF00582">
    <property type="entry name" value="Usp"/>
    <property type="match status" value="2"/>
</dbReference>
<dbReference type="PANTHER" id="PTHR46268:SF27">
    <property type="entry name" value="UNIVERSAL STRESS PROTEIN RV2623"/>
    <property type="match status" value="1"/>
</dbReference>
<dbReference type="SUPFAM" id="SSF52402">
    <property type="entry name" value="Adenine nucleotide alpha hydrolases-like"/>
    <property type="match status" value="2"/>
</dbReference>
<keyword evidence="6" id="KW-1185">Reference proteome</keyword>
<accession>A0A1M6S0N8</accession>
<dbReference type="STRING" id="1848.SAMN05443637_105251"/>
<sequence>MHPSSPQKPILVAYDGSRSARTAASWAATEAALSRRPLRLVHVLRWPLPELDGLNLPAALRDGDRAREAAAQLVSTGIEQIRRSMPGVDVGGDVLTGSAVDLLAGSAEGASLLVLGASGQTASRRVLLGSSAAELTRRVTTPVAVIRNLDPAETPRDVVIGIDGSAVGRRVIDVGFRYAARRGKRVVAVHAWCDLPLAALGDGADPDAARREARAVLAEQLADARVRNPHVPVEEVVTVDRPASALLDRAEDAALLVVGRHGRGKTADMPLGSVCHAVLYYAPCPVLLVV</sequence>
<name>A0A1M6S0N8_PSETH</name>
<dbReference type="OrthoDB" id="3404132at2"/>
<feature type="domain" description="UspA" evidence="4">
    <location>
        <begin position="156"/>
        <end position="289"/>
    </location>
</feature>
<dbReference type="AlphaFoldDB" id="A0A1M6S0N8"/>
<dbReference type="InterPro" id="IPR006015">
    <property type="entry name" value="Universal_stress_UspA"/>
</dbReference>
<dbReference type="InterPro" id="IPR006016">
    <property type="entry name" value="UspA"/>
</dbReference>
<evidence type="ECO:0000256" key="2">
    <source>
        <dbReference type="ARBA" id="ARBA00022741"/>
    </source>
</evidence>
<proteinExistence type="inferred from homology"/>
<comment type="similarity">
    <text evidence="1">Belongs to the universal stress protein A family.</text>
</comment>
<evidence type="ECO:0000259" key="4">
    <source>
        <dbReference type="Pfam" id="PF00582"/>
    </source>
</evidence>
<dbReference type="InterPro" id="IPR014729">
    <property type="entry name" value="Rossmann-like_a/b/a_fold"/>
</dbReference>
<dbReference type="EMBL" id="FRAP01000005">
    <property type="protein sequence ID" value="SHK38139.1"/>
    <property type="molecule type" value="Genomic_DNA"/>
</dbReference>
<dbReference type="Gene3D" id="3.40.50.620">
    <property type="entry name" value="HUPs"/>
    <property type="match status" value="2"/>
</dbReference>
<evidence type="ECO:0000256" key="3">
    <source>
        <dbReference type="ARBA" id="ARBA00022840"/>
    </source>
</evidence>
<dbReference type="PRINTS" id="PR01438">
    <property type="entry name" value="UNVRSLSTRESS"/>
</dbReference>
<evidence type="ECO:0000313" key="5">
    <source>
        <dbReference type="EMBL" id="SHK38139.1"/>
    </source>
</evidence>
<dbReference type="RefSeq" id="WP_073456558.1">
    <property type="nucleotide sequence ID" value="NZ_CALGVN010000011.1"/>
</dbReference>
<evidence type="ECO:0000313" key="6">
    <source>
        <dbReference type="Proteomes" id="UP000184363"/>
    </source>
</evidence>
<organism evidence="5 6">
    <name type="scientific">Pseudonocardia thermophila</name>
    <dbReference type="NCBI Taxonomy" id="1848"/>
    <lineage>
        <taxon>Bacteria</taxon>
        <taxon>Bacillati</taxon>
        <taxon>Actinomycetota</taxon>
        <taxon>Actinomycetes</taxon>
        <taxon>Pseudonocardiales</taxon>
        <taxon>Pseudonocardiaceae</taxon>
        <taxon>Pseudonocardia</taxon>
    </lineage>
</organism>
<dbReference type="Proteomes" id="UP000184363">
    <property type="component" value="Unassembled WGS sequence"/>
</dbReference>
<dbReference type="PANTHER" id="PTHR46268">
    <property type="entry name" value="STRESS RESPONSE PROTEIN NHAX"/>
    <property type="match status" value="1"/>
</dbReference>
<evidence type="ECO:0000256" key="1">
    <source>
        <dbReference type="ARBA" id="ARBA00008791"/>
    </source>
</evidence>
<keyword evidence="3" id="KW-0067">ATP-binding</keyword>
<protein>
    <submittedName>
        <fullName evidence="5">Nucleotide-binding universal stress protein, UspA family</fullName>
    </submittedName>
</protein>
<reference evidence="5 6" key="1">
    <citation type="submission" date="2016-11" db="EMBL/GenBank/DDBJ databases">
        <authorList>
            <person name="Jaros S."/>
            <person name="Januszkiewicz K."/>
            <person name="Wedrychowicz H."/>
        </authorList>
    </citation>
    <scope>NUCLEOTIDE SEQUENCE [LARGE SCALE GENOMIC DNA]</scope>
    <source>
        <strain evidence="5 6">DSM 43832</strain>
    </source>
</reference>
<gene>
    <name evidence="5" type="ORF">SAMN05443637_105251</name>
</gene>
<feature type="domain" description="UspA" evidence="4">
    <location>
        <begin position="8"/>
        <end position="147"/>
    </location>
</feature>